<dbReference type="InterPro" id="IPR036388">
    <property type="entry name" value="WH-like_DNA-bd_sf"/>
</dbReference>
<dbReference type="GO" id="GO:0000981">
    <property type="term" value="F:DNA-binding transcription factor activity, RNA polymerase II-specific"/>
    <property type="evidence" value="ECO:0007669"/>
    <property type="project" value="TreeGrafter"/>
</dbReference>
<evidence type="ECO:0000256" key="7">
    <source>
        <dbReference type="SAM" id="MobiDB-lite"/>
    </source>
</evidence>
<dbReference type="PROSITE" id="PS50039">
    <property type="entry name" value="FORK_HEAD_3"/>
    <property type="match status" value="1"/>
</dbReference>
<keyword evidence="3 6" id="KW-0238">DNA-binding</keyword>
<evidence type="ECO:0000256" key="1">
    <source>
        <dbReference type="ARBA" id="ARBA00004123"/>
    </source>
</evidence>
<evidence type="ECO:0000313" key="10">
    <source>
        <dbReference type="Proteomes" id="UP000024533"/>
    </source>
</evidence>
<evidence type="ECO:0000256" key="6">
    <source>
        <dbReference type="PROSITE-ProRule" id="PRU00089"/>
    </source>
</evidence>
<comment type="caution">
    <text evidence="9">The sequence shown here is derived from an EMBL/GenBank/DDBJ whole genome shotgun (WGS) entry which is preliminary data.</text>
</comment>
<dbReference type="OrthoDB" id="5954824at2759"/>
<keyword evidence="4" id="KW-0804">Transcription</keyword>
<feature type="region of interest" description="Disordered" evidence="7">
    <location>
        <begin position="19"/>
        <end position="39"/>
    </location>
</feature>
<evidence type="ECO:0000256" key="4">
    <source>
        <dbReference type="ARBA" id="ARBA00023163"/>
    </source>
</evidence>
<dbReference type="Proteomes" id="UP000024533">
    <property type="component" value="Unassembled WGS sequence"/>
</dbReference>
<dbReference type="STRING" id="1215338.A0A059JFH0"/>
<feature type="domain" description="Fork-head" evidence="8">
    <location>
        <begin position="246"/>
        <end position="346"/>
    </location>
</feature>
<dbReference type="AlphaFoldDB" id="A0A059JFH0"/>
<dbReference type="HOGENOM" id="CLU_044727_0_0_1"/>
<keyword evidence="5 6" id="KW-0539">Nucleus</keyword>
<feature type="region of interest" description="Disordered" evidence="7">
    <location>
        <begin position="181"/>
        <end position="209"/>
    </location>
</feature>
<name>A0A059JFH0_TRIIM</name>
<dbReference type="InterPro" id="IPR036390">
    <property type="entry name" value="WH_DNA-bd_sf"/>
</dbReference>
<dbReference type="GO" id="GO:0000978">
    <property type="term" value="F:RNA polymerase II cis-regulatory region sequence-specific DNA binding"/>
    <property type="evidence" value="ECO:0007669"/>
    <property type="project" value="TreeGrafter"/>
</dbReference>
<feature type="compositionally biased region" description="Polar residues" evidence="7">
    <location>
        <begin position="181"/>
        <end position="193"/>
    </location>
</feature>
<evidence type="ECO:0000259" key="8">
    <source>
        <dbReference type="PROSITE" id="PS50039"/>
    </source>
</evidence>
<dbReference type="InterPro" id="IPR030456">
    <property type="entry name" value="TF_fork_head_CS_2"/>
</dbReference>
<feature type="DNA-binding region" description="Fork-head" evidence="6">
    <location>
        <begin position="246"/>
        <end position="346"/>
    </location>
</feature>
<evidence type="ECO:0000256" key="5">
    <source>
        <dbReference type="ARBA" id="ARBA00023242"/>
    </source>
</evidence>
<evidence type="ECO:0000256" key="3">
    <source>
        <dbReference type="ARBA" id="ARBA00023125"/>
    </source>
</evidence>
<dbReference type="Pfam" id="PF00250">
    <property type="entry name" value="Forkhead"/>
    <property type="match status" value="1"/>
</dbReference>
<protein>
    <recommendedName>
        <fullName evidence="8">Fork-head domain-containing protein</fullName>
    </recommendedName>
</protein>
<organism evidence="9 10">
    <name type="scientific">Trichophyton interdigitale (strain MR816)</name>
    <dbReference type="NCBI Taxonomy" id="1215338"/>
    <lineage>
        <taxon>Eukaryota</taxon>
        <taxon>Fungi</taxon>
        <taxon>Dikarya</taxon>
        <taxon>Ascomycota</taxon>
        <taxon>Pezizomycotina</taxon>
        <taxon>Eurotiomycetes</taxon>
        <taxon>Eurotiomycetidae</taxon>
        <taxon>Onygenales</taxon>
        <taxon>Arthrodermataceae</taxon>
        <taxon>Trichophyton</taxon>
    </lineage>
</organism>
<evidence type="ECO:0000256" key="2">
    <source>
        <dbReference type="ARBA" id="ARBA00023015"/>
    </source>
</evidence>
<dbReference type="SUPFAM" id="SSF46785">
    <property type="entry name" value="Winged helix' DNA-binding domain"/>
    <property type="match status" value="1"/>
</dbReference>
<dbReference type="SMART" id="SM00339">
    <property type="entry name" value="FH"/>
    <property type="match status" value="1"/>
</dbReference>
<dbReference type="PANTHER" id="PTHR45881:SF5">
    <property type="entry name" value="FORK-HEAD DOMAIN-CONTAINING PROTEIN"/>
    <property type="match status" value="1"/>
</dbReference>
<reference evidence="9 10" key="1">
    <citation type="submission" date="2014-02" db="EMBL/GenBank/DDBJ databases">
        <title>The Genome Sequence of Trichophyton interdigitale MR816.</title>
        <authorList>
            <consortium name="The Broad Institute Genomics Platform"/>
            <person name="Cuomo C.A."/>
            <person name="White T.C."/>
            <person name="Graser Y."/>
            <person name="Martinez-Rossi N."/>
            <person name="Heitman J."/>
            <person name="Young S.K."/>
            <person name="Zeng Q."/>
            <person name="Gargeya S."/>
            <person name="Abouelleil A."/>
            <person name="Alvarado L."/>
            <person name="Chapman S.B."/>
            <person name="Gainer-Dewar J."/>
            <person name="Goldberg J."/>
            <person name="Griggs A."/>
            <person name="Gujja S."/>
            <person name="Hansen M."/>
            <person name="Howarth C."/>
            <person name="Imamovic A."/>
            <person name="Larimer J."/>
            <person name="Martinez D."/>
            <person name="Murphy C."/>
            <person name="Pearson M.D."/>
            <person name="Persinoti G."/>
            <person name="Poon T."/>
            <person name="Priest M."/>
            <person name="Roberts A.D."/>
            <person name="Saif S."/>
            <person name="Shea T.D."/>
            <person name="Sykes S.N."/>
            <person name="Wortman J."/>
            <person name="Nusbaum C."/>
            <person name="Birren B."/>
        </authorList>
    </citation>
    <scope>NUCLEOTIDE SEQUENCE [LARGE SCALE GENOMIC DNA]</scope>
    <source>
        <strain evidence="9 10">MR816</strain>
    </source>
</reference>
<dbReference type="Gene3D" id="1.10.10.10">
    <property type="entry name" value="Winged helix-like DNA-binding domain superfamily/Winged helix DNA-binding domain"/>
    <property type="match status" value="1"/>
</dbReference>
<dbReference type="GO" id="GO:0005634">
    <property type="term" value="C:nucleus"/>
    <property type="evidence" value="ECO:0007669"/>
    <property type="project" value="UniProtKB-SubCell"/>
</dbReference>
<feature type="compositionally biased region" description="Basic residues" evidence="7">
    <location>
        <begin position="341"/>
        <end position="351"/>
    </location>
</feature>
<dbReference type="PANTHER" id="PTHR45881">
    <property type="entry name" value="CHECKPOINT SUPPRESSOR 1-LIKE, ISOFORM A-RELATED"/>
    <property type="match status" value="1"/>
</dbReference>
<dbReference type="OMA" id="CNELIPR"/>
<sequence length="482" mass="53204">MDDDTGILCPSICTQMHHSNSPPFTTPQGSEISQSQCAPSSAATSLHQHRCVISHPSILQQMLDPSLFGDALQQQRQFSPMTHSHGNWGSAMEPTTFCSTDAMAYDIVENKGNVLSWEDETPGPTELELDLFAATYPLFDEFRQLECLGYQTSQQPNTSTTLQRNCSQMFDNHYPNSVSTCSRPSFDSSTSRPESAIYPPLSPENSVGSSSPVDFHVLYGSDSLVRSVPEAGNLASEDETDDDSVSSEEPYARLIWRALMSAPGHKMVLKEIYEWFEKNTSKAKNSDSKGWQNSIRHNLSMNAAFEGVKEVLSPGAQTRKSGNAWVLTERAIRHGVQSTTRYRKPGVHKKSQKSDHPAPQRQKSGARGGRAAKKAAKYRRAIQESQRLDRNSQNAPPSDIPFSQHDILAQTASCVEYGPAEPVNNYVLSDYGLENLLGCNELIPRSPLFYPDLDLDENQQPSGATTILGGQPIGRDFNSLLQ</sequence>
<keyword evidence="10" id="KW-1185">Reference proteome</keyword>
<gene>
    <name evidence="9" type="ORF">H109_01758</name>
</gene>
<dbReference type="EMBL" id="AOKY01000134">
    <property type="protein sequence ID" value="KDB26428.1"/>
    <property type="molecule type" value="Genomic_DNA"/>
</dbReference>
<accession>A0A059JFH0</accession>
<feature type="region of interest" description="Disordered" evidence="7">
    <location>
        <begin position="336"/>
        <end position="402"/>
    </location>
</feature>
<feature type="compositionally biased region" description="Basic residues" evidence="7">
    <location>
        <begin position="370"/>
        <end position="380"/>
    </location>
</feature>
<dbReference type="PROSITE" id="PS00658">
    <property type="entry name" value="FORK_HEAD_2"/>
    <property type="match status" value="1"/>
</dbReference>
<proteinExistence type="predicted"/>
<keyword evidence="2" id="KW-0805">Transcription regulation</keyword>
<evidence type="ECO:0000313" key="9">
    <source>
        <dbReference type="EMBL" id="KDB26428.1"/>
    </source>
</evidence>
<comment type="subcellular location">
    <subcellularLocation>
        <location evidence="1 6">Nucleus</location>
    </subcellularLocation>
</comment>
<dbReference type="InterPro" id="IPR001766">
    <property type="entry name" value="Fork_head_dom"/>
</dbReference>